<evidence type="ECO:0000313" key="2">
    <source>
        <dbReference type="Proteomes" id="UP001064027"/>
    </source>
</evidence>
<evidence type="ECO:0000313" key="1">
    <source>
        <dbReference type="EMBL" id="UXH43194.1"/>
    </source>
</evidence>
<organism evidence="1 2">
    <name type="scientific">Rossellomorea vietnamensis</name>
    <dbReference type="NCBI Taxonomy" id="218284"/>
    <lineage>
        <taxon>Bacteria</taxon>
        <taxon>Bacillati</taxon>
        <taxon>Bacillota</taxon>
        <taxon>Bacilli</taxon>
        <taxon>Bacillales</taxon>
        <taxon>Bacillaceae</taxon>
        <taxon>Rossellomorea</taxon>
    </lineage>
</organism>
<gene>
    <name evidence="1" type="ORF">N5C46_16045</name>
</gene>
<keyword evidence="2" id="KW-1185">Reference proteome</keyword>
<sequence length="402" mass="45631">MKFLFINAYSAKNRGDAGIVVAMIHLIRGIYPGAEIKVMSSFSEENQGFYEKYNVNSVPTVWQLEENQSSIKRYINGAKILFKSLSKNSKHAEIIKESDVVISVGGGYLYSSRRGPLGIGLLNSLFHIWLAQKMSKKTIAFPQSVGPLNYSIDKLIVKKVLRKVDTFISRENITTNLLENLGLSNVIQIPDIGFTLPKKELGSEFKQFRADQINVGLTLLDWRFAKENSSEKDIDLYINKVSEACNLLLKEYKNCHFYIFPQVTVGENDSDLIVSKKLNAKLGATNSSIVNLDKIENFPEFLVDLYGDMDMFIGSRMHSTIFALAGGTPTIALAYQYKTIGTFKDMGLEKYTLKVDDFSVDDLYRKMNDIVKKQDFPVEKVSFKIREIETQLKNEIKKIRGW</sequence>
<accession>A0ACD4C469</accession>
<dbReference type="EMBL" id="CP104558">
    <property type="protein sequence ID" value="UXH43194.1"/>
    <property type="molecule type" value="Genomic_DNA"/>
</dbReference>
<dbReference type="Proteomes" id="UP001064027">
    <property type="component" value="Chromosome"/>
</dbReference>
<proteinExistence type="predicted"/>
<keyword evidence="1" id="KW-0808">Transferase</keyword>
<reference evidence="1" key="1">
    <citation type="submission" date="2022-09" db="EMBL/GenBank/DDBJ databases">
        <title>Complete genome sequence of Rossellomorea vietnamensis strain RL-WG62, a newly isolated PGPR with the potential for plant salinity stress alleviation.</title>
        <authorList>
            <person name="Ren L."/>
            <person name="Wang G."/>
            <person name="Hu H."/>
        </authorList>
    </citation>
    <scope>NUCLEOTIDE SEQUENCE</scope>
    <source>
        <strain evidence="1">RL-WG62</strain>
    </source>
</reference>
<protein>
    <submittedName>
        <fullName evidence="1">Polysaccharide pyruvyl transferase family protein</fullName>
    </submittedName>
</protein>
<name>A0ACD4C469_9BACI</name>